<evidence type="ECO:0000313" key="2">
    <source>
        <dbReference type="Proteomes" id="UP000030428"/>
    </source>
</evidence>
<keyword evidence="2" id="KW-1185">Reference proteome</keyword>
<gene>
    <name evidence="1" type="ORF">PN36_05100</name>
</gene>
<proteinExistence type="predicted"/>
<evidence type="ECO:0000313" key="1">
    <source>
        <dbReference type="EMBL" id="TGO03522.1"/>
    </source>
</evidence>
<name>A0A4E0R502_9GAMM</name>
<protein>
    <submittedName>
        <fullName evidence="1">Uncharacterized protein</fullName>
    </submittedName>
</protein>
<dbReference type="EMBL" id="JSZA02000014">
    <property type="protein sequence ID" value="TGO03522.1"/>
    <property type="molecule type" value="Genomic_DNA"/>
</dbReference>
<reference evidence="1 2" key="1">
    <citation type="journal article" date="2016" name="Front. Microbiol.">
        <title>Single-Cell (Meta-)Genomics of a Dimorphic Candidatus Thiomargarita nelsonii Reveals Genomic Plasticity.</title>
        <authorList>
            <person name="Flood B.E."/>
            <person name="Fliss P."/>
            <person name="Jones D.S."/>
            <person name="Dick G.J."/>
            <person name="Jain S."/>
            <person name="Kaster A.K."/>
            <person name="Winkel M."/>
            <person name="Mussmann M."/>
            <person name="Bailey J."/>
        </authorList>
    </citation>
    <scope>NUCLEOTIDE SEQUENCE [LARGE SCALE GENOMIC DNA]</scope>
    <source>
        <strain evidence="1">Hydrate Ridge</strain>
    </source>
</reference>
<accession>A0A4E0R502</accession>
<comment type="caution">
    <text evidence="1">The sequence shown here is derived from an EMBL/GenBank/DDBJ whole genome shotgun (WGS) entry which is preliminary data.</text>
</comment>
<dbReference type="AlphaFoldDB" id="A0A4E0R502"/>
<dbReference type="Proteomes" id="UP000030428">
    <property type="component" value="Unassembled WGS sequence"/>
</dbReference>
<sequence length="309" mass="36120">MDNEDDNEKTYWHQILGRLFEFLLVPVGISVFTDVKVVKKLPEADVILLRLDSENWTKEQRERLPDGIRDSATKYILIEFKATESINKNSFIQASWYEYSYKRSQKINDDEIQTFVMCAKQPQKVNREQYGYTIRVQPGIYQSTIIAYNHITLISLNELPNELHNAWVTCLASKKLKKIKAFNLLKDKGFNQIQKPFKEFLVELWGLISTKGDDDMTLELSPTEIKAIGDMWGVQYYSQEELDNLFNERLRGLKPEERLMGLKPKDRLAGLKPKDRLAGLKPKDRLADLKPEQLEEIEAYIKQRKQQSI</sequence>
<organism evidence="1 2">
    <name type="scientific">Candidatus Thiomargarita nelsonii</name>
    <dbReference type="NCBI Taxonomy" id="1003181"/>
    <lineage>
        <taxon>Bacteria</taxon>
        <taxon>Pseudomonadati</taxon>
        <taxon>Pseudomonadota</taxon>
        <taxon>Gammaproteobacteria</taxon>
        <taxon>Thiotrichales</taxon>
        <taxon>Thiotrichaceae</taxon>
        <taxon>Thiomargarita</taxon>
    </lineage>
</organism>